<comment type="catalytic activity">
    <reaction evidence="1">
        <text>Hydrolysis of (1-&gt;4)-beta-linkages between N-acetylmuramic acid and N-acetyl-D-glucosamine residues in a peptidoglycan and between N-acetyl-D-glucosamine residues in chitodextrins.</text>
        <dbReference type="EC" id="3.2.1.17"/>
    </reaction>
</comment>
<keyword evidence="3" id="KW-0081">Bacteriolytic enzyme</keyword>
<dbReference type="EC" id="3.2.1.17" evidence="2"/>
<gene>
    <name evidence="9" type="ORF">E2986_04912</name>
</gene>
<organism evidence="9 10">
    <name type="scientific">Frieseomelitta varia</name>
    <dbReference type="NCBI Taxonomy" id="561572"/>
    <lineage>
        <taxon>Eukaryota</taxon>
        <taxon>Metazoa</taxon>
        <taxon>Ecdysozoa</taxon>
        <taxon>Arthropoda</taxon>
        <taxon>Hexapoda</taxon>
        <taxon>Insecta</taxon>
        <taxon>Pterygota</taxon>
        <taxon>Neoptera</taxon>
        <taxon>Endopterygota</taxon>
        <taxon>Hymenoptera</taxon>
        <taxon>Apocrita</taxon>
        <taxon>Aculeata</taxon>
        <taxon>Apoidea</taxon>
        <taxon>Anthophila</taxon>
        <taxon>Apidae</taxon>
        <taxon>Frieseomelitta</taxon>
    </lineage>
</organism>
<dbReference type="GO" id="GO:0003796">
    <property type="term" value="F:lysozyme activity"/>
    <property type="evidence" value="ECO:0007669"/>
    <property type="project" value="UniProtKB-EC"/>
</dbReference>
<keyword evidence="4" id="KW-1015">Disulfide bond</keyword>
<proteinExistence type="inferred from homology"/>
<evidence type="ECO:0000256" key="7">
    <source>
        <dbReference type="SAM" id="SignalP"/>
    </source>
</evidence>
<dbReference type="GO" id="GO:0042742">
    <property type="term" value="P:defense response to bacterium"/>
    <property type="evidence" value="ECO:0007669"/>
    <property type="project" value="UniProtKB-KW"/>
</dbReference>
<evidence type="ECO:0000256" key="2">
    <source>
        <dbReference type="ARBA" id="ARBA00012732"/>
    </source>
</evidence>
<dbReference type="InterPro" id="IPR023346">
    <property type="entry name" value="Lysozyme-like_dom_sf"/>
</dbReference>
<dbReference type="EMBL" id="WNWW01001017">
    <property type="protein sequence ID" value="KAF3420014.1"/>
    <property type="molecule type" value="Genomic_DNA"/>
</dbReference>
<evidence type="ECO:0000256" key="5">
    <source>
        <dbReference type="ARBA" id="ARBA00023295"/>
    </source>
</evidence>
<dbReference type="PROSITE" id="PS00128">
    <property type="entry name" value="GLYCOSYL_HYDROL_F22_1"/>
    <property type="match status" value="1"/>
</dbReference>
<feature type="domain" description="Glycosyl hydrolases family 22 (GH22)" evidence="8">
    <location>
        <begin position="96"/>
        <end position="114"/>
    </location>
</feature>
<evidence type="ECO:0000259" key="8">
    <source>
        <dbReference type="PROSITE" id="PS00128"/>
    </source>
</evidence>
<dbReference type="AlphaFoldDB" id="A0A833VU21"/>
<dbReference type="InterPro" id="IPR001916">
    <property type="entry name" value="Glyco_hydro_22"/>
</dbReference>
<dbReference type="GO" id="GO:0031640">
    <property type="term" value="P:killing of cells of another organism"/>
    <property type="evidence" value="ECO:0007669"/>
    <property type="project" value="UniProtKB-KW"/>
</dbReference>
<dbReference type="PANTHER" id="PTHR11407:SF63">
    <property type="entry name" value="LYSOZYME C"/>
    <property type="match status" value="1"/>
</dbReference>
<keyword evidence="5" id="KW-0378">Hydrolase</keyword>
<dbReference type="Proteomes" id="UP000655588">
    <property type="component" value="Unassembled WGS sequence"/>
</dbReference>
<dbReference type="Pfam" id="PF00062">
    <property type="entry name" value="Lys"/>
    <property type="match status" value="1"/>
</dbReference>
<reference evidence="9" key="1">
    <citation type="submission" date="2019-11" db="EMBL/GenBank/DDBJ databases">
        <title>The nuclear and mitochondrial genomes of Frieseomelitta varia - a highly eusocial stingless bee (Meliponini) with a permanently sterile worker caste.</title>
        <authorList>
            <person name="Freitas F.C.P."/>
            <person name="Lourenco A.P."/>
            <person name="Nunes F.M.F."/>
            <person name="Paschoal A.R."/>
            <person name="Abreu F.C.P."/>
            <person name="Barbin F.O."/>
            <person name="Bataglia L."/>
            <person name="Cardoso-Junior C.A.M."/>
            <person name="Cervoni M.S."/>
            <person name="Silva S.R."/>
            <person name="Dalarmi F."/>
            <person name="Del Lama M.A."/>
            <person name="Depintor T.S."/>
            <person name="Ferreira K.M."/>
            <person name="Goria P.S."/>
            <person name="Jaskot M.C."/>
            <person name="Lago D.C."/>
            <person name="Luna-Lucena D."/>
            <person name="Moda L.M."/>
            <person name="Nascimento L."/>
            <person name="Pedrino M."/>
            <person name="Rabico F.O."/>
            <person name="Sanches F.C."/>
            <person name="Santos D.E."/>
            <person name="Santos C.G."/>
            <person name="Vieira J."/>
            <person name="Lopes T.F."/>
            <person name="Barchuk A.R."/>
            <person name="Hartfelder K."/>
            <person name="Simoes Z.L.P."/>
            <person name="Bitondi M.M.G."/>
            <person name="Pinheiro D.G."/>
        </authorList>
    </citation>
    <scope>NUCLEOTIDE SEQUENCE</scope>
    <source>
        <strain evidence="9">USP_RPSP 00005682</strain>
        <tissue evidence="9">Whole individual</tissue>
    </source>
</reference>
<comment type="similarity">
    <text evidence="6">Belongs to the glycosyl hydrolase 22 family.</text>
</comment>
<feature type="signal peptide" evidence="7">
    <location>
        <begin position="1"/>
        <end position="21"/>
    </location>
</feature>
<protein>
    <recommendedName>
        <fullName evidence="2">lysozyme</fullName>
        <ecNumber evidence="2">3.2.1.17</ecNumber>
    </recommendedName>
</protein>
<evidence type="ECO:0000256" key="3">
    <source>
        <dbReference type="ARBA" id="ARBA00022638"/>
    </source>
</evidence>
<evidence type="ECO:0000256" key="4">
    <source>
        <dbReference type="ARBA" id="ARBA00023157"/>
    </source>
</evidence>
<comment type="caution">
    <text evidence="9">The sequence shown here is derived from an EMBL/GenBank/DDBJ whole genome shotgun (WGS) entry which is preliminary data.</text>
</comment>
<accession>A0A833VU21</accession>
<dbReference type="CDD" id="cd16899">
    <property type="entry name" value="LYZ_C_invert"/>
    <property type="match status" value="1"/>
</dbReference>
<dbReference type="OrthoDB" id="6692707at2759"/>
<keyword evidence="10" id="KW-1185">Reference proteome</keyword>
<feature type="chain" id="PRO_5032932815" description="lysozyme" evidence="7">
    <location>
        <begin position="22"/>
        <end position="156"/>
    </location>
</feature>
<keyword evidence="3" id="KW-0929">Antimicrobial</keyword>
<dbReference type="InterPro" id="IPR019799">
    <property type="entry name" value="Glyco_hydro_22_CS"/>
</dbReference>
<evidence type="ECO:0000313" key="10">
    <source>
        <dbReference type="Proteomes" id="UP000655588"/>
    </source>
</evidence>
<evidence type="ECO:0000313" key="9">
    <source>
        <dbReference type="EMBL" id="KAF3420014.1"/>
    </source>
</evidence>
<keyword evidence="7" id="KW-0732">Signal</keyword>
<evidence type="ECO:0000256" key="6">
    <source>
        <dbReference type="RuleBase" id="RU004440"/>
    </source>
</evidence>
<dbReference type="PANTHER" id="PTHR11407">
    <property type="entry name" value="LYSOZYME C"/>
    <property type="match status" value="1"/>
</dbReference>
<dbReference type="PROSITE" id="PS51348">
    <property type="entry name" value="GLYCOSYL_HYDROL_F22_2"/>
    <property type="match status" value="1"/>
</dbReference>
<dbReference type="Gene3D" id="1.10.530.10">
    <property type="match status" value="1"/>
</dbReference>
<evidence type="ECO:0000256" key="1">
    <source>
        <dbReference type="ARBA" id="ARBA00000632"/>
    </source>
</evidence>
<name>A0A833VU21_9HYME</name>
<dbReference type="SMART" id="SM00263">
    <property type="entry name" value="LYZ1"/>
    <property type="match status" value="1"/>
</dbReference>
<dbReference type="SUPFAM" id="SSF53955">
    <property type="entry name" value="Lysozyme-like"/>
    <property type="match status" value="1"/>
</dbReference>
<dbReference type="PRINTS" id="PR00135">
    <property type="entry name" value="LYZLACT"/>
</dbReference>
<sequence>MNRRIRRICVILSLLAVLIDSRTEGRILTECEAVQELQRAKVQRTLISNWVCLMQSESGMNTRLVTGPKTASSFSFGIFQINSAKWCSRGHSGGICNKRCEDFADDDIQDDIVCANKIQSMEGFKAWNGWMKKCKNKPLPNIGNCKRRRRRRRIRR</sequence>
<keyword evidence="5" id="KW-0326">Glycosidase</keyword>